<evidence type="ECO:0000313" key="1">
    <source>
        <dbReference type="EMBL" id="OGW98811.1"/>
    </source>
</evidence>
<name>A0A1G1L106_9BACT</name>
<accession>A0A1G1L106</accession>
<gene>
    <name evidence="1" type="ORF">A3G33_00555</name>
</gene>
<organism evidence="1 2">
    <name type="scientific">Candidatus Danuiimicrobium aquiferis</name>
    <dbReference type="NCBI Taxonomy" id="1801832"/>
    <lineage>
        <taxon>Bacteria</taxon>
        <taxon>Pseudomonadati</taxon>
        <taxon>Candidatus Omnitrophota</taxon>
        <taxon>Candidatus Danuiimicrobium</taxon>
    </lineage>
</organism>
<sequence length="60" mass="6834">MLSLGKARAGLVFPEKRGSIEPRIPAFPPNRTADPPVCWVDAGMTQRTQYWFHDHLEIDI</sequence>
<dbReference type="Proteomes" id="UP000178187">
    <property type="component" value="Unassembled WGS sequence"/>
</dbReference>
<comment type="caution">
    <text evidence="1">The sequence shown here is derived from an EMBL/GenBank/DDBJ whole genome shotgun (WGS) entry which is preliminary data.</text>
</comment>
<evidence type="ECO:0000313" key="2">
    <source>
        <dbReference type="Proteomes" id="UP000178187"/>
    </source>
</evidence>
<dbReference type="AlphaFoldDB" id="A0A1G1L106"/>
<proteinExistence type="predicted"/>
<protein>
    <submittedName>
        <fullName evidence="1">Uncharacterized protein</fullName>
    </submittedName>
</protein>
<dbReference type="EMBL" id="MHFR01000027">
    <property type="protein sequence ID" value="OGW98811.1"/>
    <property type="molecule type" value="Genomic_DNA"/>
</dbReference>
<reference evidence="1 2" key="1">
    <citation type="journal article" date="2016" name="Nat. Commun.">
        <title>Thousands of microbial genomes shed light on interconnected biogeochemical processes in an aquifer system.</title>
        <authorList>
            <person name="Anantharaman K."/>
            <person name="Brown C.T."/>
            <person name="Hug L.A."/>
            <person name="Sharon I."/>
            <person name="Castelle C.J."/>
            <person name="Probst A.J."/>
            <person name="Thomas B.C."/>
            <person name="Singh A."/>
            <person name="Wilkins M.J."/>
            <person name="Karaoz U."/>
            <person name="Brodie E.L."/>
            <person name="Williams K.H."/>
            <person name="Hubbard S.S."/>
            <person name="Banfield J.F."/>
        </authorList>
    </citation>
    <scope>NUCLEOTIDE SEQUENCE [LARGE SCALE GENOMIC DNA]</scope>
</reference>